<protein>
    <submittedName>
        <fullName evidence="2">Uncharacterized protein</fullName>
    </submittedName>
</protein>
<dbReference type="Proteomes" id="UP000856143">
    <property type="component" value="Unassembled WGS sequence"/>
</dbReference>
<keyword evidence="1" id="KW-0472">Membrane</keyword>
<dbReference type="AlphaFoldDB" id="A0AAN5LB18"/>
<evidence type="ECO:0000313" key="3">
    <source>
        <dbReference type="Proteomes" id="UP000856143"/>
    </source>
</evidence>
<name>A0AAN5LB18_KLEOX</name>
<feature type="transmembrane region" description="Helical" evidence="1">
    <location>
        <begin position="12"/>
        <end position="34"/>
    </location>
</feature>
<reference evidence="2" key="2">
    <citation type="submission" date="2020-11" db="EMBL/GenBank/DDBJ databases">
        <authorList>
            <consortium name="NCBI Pathogen Detection Project"/>
        </authorList>
    </citation>
    <scope>NUCLEOTIDE SEQUENCE</scope>
    <source>
        <strain evidence="2">R404</strain>
    </source>
</reference>
<gene>
    <name evidence="2" type="ORF">I8Y21_003954</name>
</gene>
<organism evidence="2 3">
    <name type="scientific">Klebsiella oxytoca</name>
    <dbReference type="NCBI Taxonomy" id="571"/>
    <lineage>
        <taxon>Bacteria</taxon>
        <taxon>Pseudomonadati</taxon>
        <taxon>Pseudomonadota</taxon>
        <taxon>Gammaproteobacteria</taxon>
        <taxon>Enterobacterales</taxon>
        <taxon>Enterobacteriaceae</taxon>
        <taxon>Klebsiella/Raoultella group</taxon>
        <taxon>Klebsiella</taxon>
    </lineage>
</organism>
<evidence type="ECO:0000313" key="2">
    <source>
        <dbReference type="EMBL" id="HAT1683229.1"/>
    </source>
</evidence>
<comment type="caution">
    <text evidence="2">The sequence shown here is derived from an EMBL/GenBank/DDBJ whole genome shotgun (WGS) entry which is preliminary data.</text>
</comment>
<keyword evidence="1" id="KW-1133">Transmembrane helix</keyword>
<evidence type="ECO:0000256" key="1">
    <source>
        <dbReference type="SAM" id="Phobius"/>
    </source>
</evidence>
<reference evidence="2" key="1">
    <citation type="journal article" date="2018" name="Genome Biol.">
        <title>SKESA: strategic k-mer extension for scrupulous assemblies.</title>
        <authorList>
            <person name="Souvorov A."/>
            <person name="Agarwala R."/>
            <person name="Lipman D.J."/>
        </authorList>
    </citation>
    <scope>NUCLEOTIDE SEQUENCE</scope>
    <source>
        <strain evidence="2">R404</strain>
    </source>
</reference>
<sequence>MTFSLLRTWCLILVRLFFLWPALLTGGVMLVMAFSSYQGGVTSRLDYYTYEATRWRNAPEGNLMVQRCIDAAADSTAFPVVPLSRDEWRVRALRKADCPEVPESFEQAAENDIRALHLLMKMVLVISVCLELFMTVRARWGRGHSGAVAHVRMAKGGIRIVREEDNE</sequence>
<dbReference type="EMBL" id="DACSEO010000056">
    <property type="protein sequence ID" value="HAT1683229.1"/>
    <property type="molecule type" value="Genomic_DNA"/>
</dbReference>
<accession>A0AAN5LB18</accession>
<keyword evidence="1" id="KW-0812">Transmembrane</keyword>
<proteinExistence type="predicted"/>